<dbReference type="RefSeq" id="WP_190423951.1">
    <property type="nucleotide sequence ID" value="NZ_JAMPKK010000107.1"/>
</dbReference>
<dbReference type="Proteomes" id="UP001442494">
    <property type="component" value="Unassembled WGS sequence"/>
</dbReference>
<sequence length="48" mass="5309">MNDFLAQLIELIIQLLPDEVVEEINAVSLNELDARGLIIWTDGGNDAN</sequence>
<organism evidence="1 2">
    <name type="scientific">Funiculus sociatus GB2-A5</name>
    <dbReference type="NCBI Taxonomy" id="2933946"/>
    <lineage>
        <taxon>Bacteria</taxon>
        <taxon>Bacillati</taxon>
        <taxon>Cyanobacteriota</taxon>
        <taxon>Cyanophyceae</taxon>
        <taxon>Coleofasciculales</taxon>
        <taxon>Coleofasciculaceae</taxon>
        <taxon>Funiculus</taxon>
    </lineage>
</organism>
<protein>
    <submittedName>
        <fullName evidence="1">Uncharacterized protein</fullName>
    </submittedName>
</protein>
<accession>A0ABV0JXG7</accession>
<comment type="caution">
    <text evidence="1">The sequence shown here is derived from an EMBL/GenBank/DDBJ whole genome shotgun (WGS) entry which is preliminary data.</text>
</comment>
<name>A0ABV0JXG7_9CYAN</name>
<dbReference type="EMBL" id="JAMPKK010000107">
    <property type="protein sequence ID" value="MEP0868058.1"/>
    <property type="molecule type" value="Genomic_DNA"/>
</dbReference>
<evidence type="ECO:0000313" key="2">
    <source>
        <dbReference type="Proteomes" id="UP001442494"/>
    </source>
</evidence>
<evidence type="ECO:0000313" key="1">
    <source>
        <dbReference type="EMBL" id="MEP0868058.1"/>
    </source>
</evidence>
<reference evidence="1 2" key="1">
    <citation type="submission" date="2022-04" db="EMBL/GenBank/DDBJ databases">
        <title>Positive selection, recombination, and allopatry shape intraspecific diversity of widespread and dominant cyanobacteria.</title>
        <authorList>
            <person name="Wei J."/>
            <person name="Shu W."/>
            <person name="Hu C."/>
        </authorList>
    </citation>
    <scope>NUCLEOTIDE SEQUENCE [LARGE SCALE GENOMIC DNA]</scope>
    <source>
        <strain evidence="1 2">GB2-A5</strain>
    </source>
</reference>
<gene>
    <name evidence="1" type="ORF">NDI37_26840</name>
</gene>
<proteinExistence type="predicted"/>
<keyword evidence="2" id="KW-1185">Reference proteome</keyword>